<sequence length="320" mass="37835">MDEYRLNIIKKSNAEINRLQLLSAFFDDEVIYKIYLRSQVIHQLFVNNEELEIEKLDLFHLQFTGSVIELLKKIKKGNEKNFSLIYDEIDLNEELIDRMSGSVINSKNFNLDKKRQSLKINLSLRNLFNVFSDLNSDFPFAKNINAFSAKYAKDFYFDLATNQLATLINYQNKQVYNNTYATIERKLMGKLCKYDFRTEFYSGFKSGELVIEIYKFLDREDYFLFFPSRNLFLFCDLNLMKEVDMSNNSSEKERIVQELQYKNDRLKSNAAVLKTAIAQEIIDLLEDSYQKISDINFLNHLNNFDVQSNILKTMLKTDLF</sequence>
<accession>A0A4U1CGY6</accession>
<organism evidence="1 2">
    <name type="scientific">Pedobacter polaris</name>
    <dbReference type="NCBI Taxonomy" id="2571273"/>
    <lineage>
        <taxon>Bacteria</taxon>
        <taxon>Pseudomonadati</taxon>
        <taxon>Bacteroidota</taxon>
        <taxon>Sphingobacteriia</taxon>
        <taxon>Sphingobacteriales</taxon>
        <taxon>Sphingobacteriaceae</taxon>
        <taxon>Pedobacter</taxon>
    </lineage>
</organism>
<proteinExistence type="predicted"/>
<dbReference type="Proteomes" id="UP000309488">
    <property type="component" value="Unassembled WGS sequence"/>
</dbReference>
<dbReference type="RefSeq" id="WP_136842641.1">
    <property type="nucleotide sequence ID" value="NZ_SWBR01000004.1"/>
</dbReference>
<name>A0A4U1CGY6_9SPHI</name>
<reference evidence="1 2" key="1">
    <citation type="submission" date="2019-04" db="EMBL/GenBank/DDBJ databases">
        <title>Pedobacter sp. RP-3-22 sp. nov., isolated from Arctic soil.</title>
        <authorList>
            <person name="Dahal R.H."/>
            <person name="Kim D.-U."/>
        </authorList>
    </citation>
    <scope>NUCLEOTIDE SEQUENCE [LARGE SCALE GENOMIC DNA]</scope>
    <source>
        <strain evidence="1 2">RP-3-22</strain>
    </source>
</reference>
<gene>
    <name evidence="1" type="ORF">FA048_15200</name>
</gene>
<dbReference type="EMBL" id="SWBR01000004">
    <property type="protein sequence ID" value="TKC06555.1"/>
    <property type="molecule type" value="Genomic_DNA"/>
</dbReference>
<dbReference type="OrthoDB" id="995060at2"/>
<evidence type="ECO:0000313" key="2">
    <source>
        <dbReference type="Proteomes" id="UP000309488"/>
    </source>
</evidence>
<keyword evidence="2" id="KW-1185">Reference proteome</keyword>
<dbReference type="AlphaFoldDB" id="A0A4U1CGY6"/>
<evidence type="ECO:0000313" key="1">
    <source>
        <dbReference type="EMBL" id="TKC06555.1"/>
    </source>
</evidence>
<protein>
    <submittedName>
        <fullName evidence="1">Uncharacterized protein</fullName>
    </submittedName>
</protein>
<comment type="caution">
    <text evidence="1">The sequence shown here is derived from an EMBL/GenBank/DDBJ whole genome shotgun (WGS) entry which is preliminary data.</text>
</comment>